<keyword evidence="2" id="KW-1185">Reference proteome</keyword>
<reference evidence="1 2" key="1">
    <citation type="submission" date="2012-10" db="EMBL/GenBank/DDBJ databases">
        <title>Complete genome sequence of Moumouvirus goulette.</title>
        <authorList>
            <person name="Fournous G."/>
            <person name="Bougalmi M."/>
            <person name="Colson P."/>
        </authorList>
    </citation>
    <scope>NUCLEOTIDE SEQUENCE [LARGE SCALE GENOMIC DNA]</scope>
</reference>
<gene>
    <name evidence="1" type="ORF">glt_00362</name>
</gene>
<protein>
    <submittedName>
        <fullName evidence="1">Uncharacterized protein</fullName>
    </submittedName>
</protein>
<name>M1PMI2_9VIRU</name>
<dbReference type="Proteomes" id="UP000241071">
    <property type="component" value="Segment"/>
</dbReference>
<proteinExistence type="predicted"/>
<dbReference type="EMBL" id="KC008572">
    <property type="protein sequence ID" value="AGF85171.1"/>
    <property type="molecule type" value="Genomic_DNA"/>
</dbReference>
<evidence type="ECO:0000313" key="2">
    <source>
        <dbReference type="Proteomes" id="UP000241071"/>
    </source>
</evidence>
<organism evidence="1 2">
    <name type="scientific">Moumouvirus goulette</name>
    <dbReference type="NCBI Taxonomy" id="1247379"/>
    <lineage>
        <taxon>Viruses</taxon>
        <taxon>Varidnaviria</taxon>
        <taxon>Bamfordvirae</taxon>
        <taxon>Nucleocytoviricota</taxon>
        <taxon>Megaviricetes</taxon>
        <taxon>Imitervirales</taxon>
        <taxon>Mimiviridae</taxon>
        <taxon>Megamimivirinae</taxon>
        <taxon>Moumouvirus</taxon>
        <taxon>Moumouvirus goulettemassiliense</taxon>
    </lineage>
</organism>
<accession>M1PMI2</accession>
<evidence type="ECO:0000313" key="1">
    <source>
        <dbReference type="EMBL" id="AGF85171.1"/>
    </source>
</evidence>
<sequence>MDSDIKYFIQEINNKCYILAYEFYNTKSDIELNNSNYTQKYKNQMINFVVVKKYDEIKNNTRFEIFCLDNNSEDLTNIFHDLIDNKYIFIDNNHDILSFPVVGEEELYSIIKKPECGEIFILKKYETFVLFEIKNIDENHTNHNFIELLKKIYNDYFFIVLKTSSDMVYYNEKNETIENIYKYVIYFNNKSIKNMETRFYYNIFGSNNFIIFESHKDFKDLFSNGVDPDKHDYEKYIDNYSDTDTDSD</sequence>